<protein>
    <submittedName>
        <fullName evidence="2">Uncharacterized protein</fullName>
    </submittedName>
</protein>
<sequence length="114" mass="12665">MPWLGITSAEGMGFVSDETPRHCFPATQRADVVVDLPQDETQSNPAAGEELRSRRSRDACHTGTPDLKSNPPKVPHATYLQPLIASGCLFTTVPISRLSTIFCRTVERFFWLFS</sequence>
<gene>
    <name evidence="2" type="ORF">PAAG_11907</name>
</gene>
<dbReference type="VEuPathDB" id="FungiDB:PAAG_11907"/>
<name>A0A0A2V5L6_PARBA</name>
<proteinExistence type="predicted"/>
<dbReference type="KEGG" id="pbl:PAAG_11907"/>
<accession>A0A0A2V5L6</accession>
<reference evidence="2 3" key="1">
    <citation type="journal article" date="2011" name="PLoS Genet.">
        <title>Comparative genomic analysis of human fungal pathogens causing paracoccidioidomycosis.</title>
        <authorList>
            <person name="Desjardins C.A."/>
            <person name="Champion M.D."/>
            <person name="Holder J.W."/>
            <person name="Muszewska A."/>
            <person name="Goldberg J."/>
            <person name="Bailao A.M."/>
            <person name="Brigido M.M."/>
            <person name="Ferreira M.E."/>
            <person name="Garcia A.M."/>
            <person name="Grynberg M."/>
            <person name="Gujja S."/>
            <person name="Heiman D.I."/>
            <person name="Henn M.R."/>
            <person name="Kodira C.D."/>
            <person name="Leon-Narvaez H."/>
            <person name="Longo L.V."/>
            <person name="Ma L.J."/>
            <person name="Malavazi I."/>
            <person name="Matsuo A.L."/>
            <person name="Morais F.V."/>
            <person name="Pereira M."/>
            <person name="Rodriguez-Brito S."/>
            <person name="Sakthikumar S."/>
            <person name="Salem-Izacc S.M."/>
            <person name="Sykes S.M."/>
            <person name="Teixeira M.M."/>
            <person name="Vallejo M.C."/>
            <person name="Walter M.E."/>
            <person name="Yandava C."/>
            <person name="Young S."/>
            <person name="Zeng Q."/>
            <person name="Zucker J."/>
            <person name="Felipe M.S."/>
            <person name="Goldman G.H."/>
            <person name="Haas B.J."/>
            <person name="McEwen J.G."/>
            <person name="Nino-Vega G."/>
            <person name="Puccia R."/>
            <person name="San-Blas G."/>
            <person name="Soares C.M."/>
            <person name="Birren B.W."/>
            <person name="Cuomo C.A."/>
        </authorList>
    </citation>
    <scope>NUCLEOTIDE SEQUENCE [LARGE SCALE GENOMIC DNA]</scope>
    <source>
        <strain evidence="3">ATCC MYA-826 / Pb01</strain>
    </source>
</reference>
<dbReference type="GeneID" id="26970746"/>
<dbReference type="Proteomes" id="UP000002059">
    <property type="component" value="Partially assembled WGS sequence"/>
</dbReference>
<organism evidence="2 3">
    <name type="scientific">Paracoccidioides lutzii (strain ATCC MYA-826 / Pb01)</name>
    <name type="common">Paracoccidioides brasiliensis</name>
    <dbReference type="NCBI Taxonomy" id="502779"/>
    <lineage>
        <taxon>Eukaryota</taxon>
        <taxon>Fungi</taxon>
        <taxon>Dikarya</taxon>
        <taxon>Ascomycota</taxon>
        <taxon>Pezizomycotina</taxon>
        <taxon>Eurotiomycetes</taxon>
        <taxon>Eurotiomycetidae</taxon>
        <taxon>Onygenales</taxon>
        <taxon>Ajellomycetaceae</taxon>
        <taxon>Paracoccidioides</taxon>
    </lineage>
</organism>
<evidence type="ECO:0000313" key="3">
    <source>
        <dbReference type="Proteomes" id="UP000002059"/>
    </source>
</evidence>
<dbReference type="EMBL" id="KN294002">
    <property type="protein sequence ID" value="KGQ01440.1"/>
    <property type="molecule type" value="Genomic_DNA"/>
</dbReference>
<feature type="region of interest" description="Disordered" evidence="1">
    <location>
        <begin position="36"/>
        <end position="73"/>
    </location>
</feature>
<dbReference type="HOGENOM" id="CLU_2121778_0_0_1"/>
<feature type="compositionally biased region" description="Basic and acidic residues" evidence="1">
    <location>
        <begin position="49"/>
        <end position="60"/>
    </location>
</feature>
<dbReference type="RefSeq" id="XP_015702962.1">
    <property type="nucleotide sequence ID" value="XM_015847474.1"/>
</dbReference>
<keyword evidence="3" id="KW-1185">Reference proteome</keyword>
<dbReference type="AlphaFoldDB" id="A0A0A2V5L6"/>
<evidence type="ECO:0000313" key="2">
    <source>
        <dbReference type="EMBL" id="KGQ01440.1"/>
    </source>
</evidence>
<evidence type="ECO:0000256" key="1">
    <source>
        <dbReference type="SAM" id="MobiDB-lite"/>
    </source>
</evidence>